<dbReference type="EMBL" id="JANIEX010000110">
    <property type="protein sequence ID" value="KAJ3573228.1"/>
    <property type="molecule type" value="Genomic_DNA"/>
</dbReference>
<keyword evidence="2" id="KW-0472">Membrane</keyword>
<sequence length="368" mass="41229">MSETSPLMPRAIQYGRPSTMDKIKMFFSLLPLPAVLIWTLLFKSSNTRSKKRVVFDRSLHFLINTLNIRQLQHYTGTTRQVYNSWCKASKLNPEIEEIGESSNLLWIGERSLDKVIVYLHGGGFVIPPTDFNLKLLNHVRTVLRERGVNVSIAMVEYSLVPEAAFPTPLKQAVTAINHLMNLGVDPQNMQFIGDSAGGNLILQVLGHLLHPLESERVPVLSLPAPFKGAYLMSPWVDLSDIFGTLSSGDGTDTLTARLIKYWGSEVLGPVPAKHLDYIEANSAAEDWWKGVDAFVDRVLISAGRDECLKNEIIRFHSTFDNFHSHAKLEVHDGVHNDPMNDFAVGEKNGIMVNMLIDWLTLGFQEPTP</sequence>
<protein>
    <recommendedName>
        <fullName evidence="3">Alpha/beta hydrolase fold-3 domain-containing protein</fullName>
    </recommendedName>
</protein>
<name>A0AAD5VYN6_9AGAR</name>
<dbReference type="AlphaFoldDB" id="A0AAD5VYN6"/>
<dbReference type="PANTHER" id="PTHR48081">
    <property type="entry name" value="AB HYDROLASE SUPERFAMILY PROTEIN C4A8.06C"/>
    <property type="match status" value="1"/>
</dbReference>
<dbReference type="InterPro" id="IPR013094">
    <property type="entry name" value="AB_hydrolase_3"/>
</dbReference>
<feature type="domain" description="Alpha/beta hydrolase fold-3" evidence="3">
    <location>
        <begin position="116"/>
        <end position="334"/>
    </location>
</feature>
<keyword evidence="2" id="KW-1133">Transmembrane helix</keyword>
<proteinExistence type="predicted"/>
<keyword evidence="2" id="KW-0812">Transmembrane</keyword>
<evidence type="ECO:0000259" key="3">
    <source>
        <dbReference type="Pfam" id="PF07859"/>
    </source>
</evidence>
<organism evidence="4 5">
    <name type="scientific">Leucocoprinus birnbaumii</name>
    <dbReference type="NCBI Taxonomy" id="56174"/>
    <lineage>
        <taxon>Eukaryota</taxon>
        <taxon>Fungi</taxon>
        <taxon>Dikarya</taxon>
        <taxon>Basidiomycota</taxon>
        <taxon>Agaricomycotina</taxon>
        <taxon>Agaricomycetes</taxon>
        <taxon>Agaricomycetidae</taxon>
        <taxon>Agaricales</taxon>
        <taxon>Agaricineae</taxon>
        <taxon>Agaricaceae</taxon>
        <taxon>Leucocoprinus</taxon>
    </lineage>
</organism>
<accession>A0AAD5VYN6</accession>
<dbReference type="InterPro" id="IPR029058">
    <property type="entry name" value="AB_hydrolase_fold"/>
</dbReference>
<evidence type="ECO:0000256" key="2">
    <source>
        <dbReference type="SAM" id="Phobius"/>
    </source>
</evidence>
<evidence type="ECO:0000313" key="4">
    <source>
        <dbReference type="EMBL" id="KAJ3573228.1"/>
    </source>
</evidence>
<feature type="transmembrane region" description="Helical" evidence="2">
    <location>
        <begin position="23"/>
        <end position="42"/>
    </location>
</feature>
<dbReference type="PANTHER" id="PTHR48081:SF31">
    <property type="entry name" value="STERYL ACETYL HYDROLASE MUG81-RELATED"/>
    <property type="match status" value="1"/>
</dbReference>
<comment type="caution">
    <text evidence="4">The sequence shown here is derived from an EMBL/GenBank/DDBJ whole genome shotgun (WGS) entry which is preliminary data.</text>
</comment>
<dbReference type="SUPFAM" id="SSF53474">
    <property type="entry name" value="alpha/beta-Hydrolases"/>
    <property type="match status" value="1"/>
</dbReference>
<dbReference type="GO" id="GO:0016787">
    <property type="term" value="F:hydrolase activity"/>
    <property type="evidence" value="ECO:0007669"/>
    <property type="project" value="UniProtKB-KW"/>
</dbReference>
<evidence type="ECO:0000256" key="1">
    <source>
        <dbReference type="ARBA" id="ARBA00022801"/>
    </source>
</evidence>
<dbReference type="Gene3D" id="3.40.50.1820">
    <property type="entry name" value="alpha/beta hydrolase"/>
    <property type="match status" value="1"/>
</dbReference>
<gene>
    <name evidence="4" type="ORF">NP233_g2563</name>
</gene>
<dbReference type="Proteomes" id="UP001213000">
    <property type="component" value="Unassembled WGS sequence"/>
</dbReference>
<reference evidence="4" key="1">
    <citation type="submission" date="2022-07" db="EMBL/GenBank/DDBJ databases">
        <title>Genome Sequence of Leucocoprinus birnbaumii.</title>
        <authorList>
            <person name="Buettner E."/>
        </authorList>
    </citation>
    <scope>NUCLEOTIDE SEQUENCE</scope>
    <source>
        <strain evidence="4">VT141</strain>
    </source>
</reference>
<dbReference type="Pfam" id="PF07859">
    <property type="entry name" value="Abhydrolase_3"/>
    <property type="match status" value="1"/>
</dbReference>
<dbReference type="InterPro" id="IPR050300">
    <property type="entry name" value="GDXG_lipolytic_enzyme"/>
</dbReference>
<keyword evidence="1" id="KW-0378">Hydrolase</keyword>
<evidence type="ECO:0000313" key="5">
    <source>
        <dbReference type="Proteomes" id="UP001213000"/>
    </source>
</evidence>
<keyword evidence="5" id="KW-1185">Reference proteome</keyword>